<keyword evidence="3 8" id="KW-0349">Heme</keyword>
<proteinExistence type="inferred from homology"/>
<evidence type="ECO:0000256" key="5">
    <source>
        <dbReference type="ARBA" id="ARBA00023002"/>
    </source>
</evidence>
<dbReference type="Proteomes" id="UP000800093">
    <property type="component" value="Unassembled WGS sequence"/>
</dbReference>
<dbReference type="InterPro" id="IPR050364">
    <property type="entry name" value="Cytochrome_P450_fung"/>
</dbReference>
<dbReference type="GO" id="GO:0005506">
    <property type="term" value="F:iron ion binding"/>
    <property type="evidence" value="ECO:0007669"/>
    <property type="project" value="InterPro"/>
</dbReference>
<dbReference type="Gene3D" id="1.10.630.10">
    <property type="entry name" value="Cytochrome P450"/>
    <property type="match status" value="1"/>
</dbReference>
<evidence type="ECO:0000313" key="10">
    <source>
        <dbReference type="EMBL" id="KAF2259695.1"/>
    </source>
</evidence>
<comment type="caution">
    <text evidence="10">The sequence shown here is derived from an EMBL/GenBank/DDBJ whole genome shotgun (WGS) entry which is preliminary data.</text>
</comment>
<dbReference type="GO" id="GO:0004497">
    <property type="term" value="F:monooxygenase activity"/>
    <property type="evidence" value="ECO:0007669"/>
    <property type="project" value="UniProtKB-KW"/>
</dbReference>
<keyword evidence="11" id="KW-1185">Reference proteome</keyword>
<dbReference type="SUPFAM" id="SSF48264">
    <property type="entry name" value="Cytochrome P450"/>
    <property type="match status" value="1"/>
</dbReference>
<evidence type="ECO:0000256" key="3">
    <source>
        <dbReference type="ARBA" id="ARBA00022617"/>
    </source>
</evidence>
<reference evidence="11" key="1">
    <citation type="journal article" date="2020" name="Stud. Mycol.">
        <title>101 Dothideomycetes genomes: A test case for predicting lifestyles and emergence of pathogens.</title>
        <authorList>
            <person name="Haridas S."/>
            <person name="Albert R."/>
            <person name="Binder M."/>
            <person name="Bloem J."/>
            <person name="LaButti K."/>
            <person name="Salamov A."/>
            <person name="Andreopoulos B."/>
            <person name="Baker S."/>
            <person name="Barry K."/>
            <person name="Bills G."/>
            <person name="Bluhm B."/>
            <person name="Cannon C."/>
            <person name="Castanera R."/>
            <person name="Culley D."/>
            <person name="Daum C."/>
            <person name="Ezra D."/>
            <person name="Gonzalez J."/>
            <person name="Henrissat B."/>
            <person name="Kuo A."/>
            <person name="Liang C."/>
            <person name="Lipzen A."/>
            <person name="Lutzoni F."/>
            <person name="Magnuson J."/>
            <person name="Mondo S."/>
            <person name="Nolan M."/>
            <person name="Ohm R."/>
            <person name="Pangilinan J."/>
            <person name="Park H.-J."/>
            <person name="Ramirez L."/>
            <person name="Alfaro M."/>
            <person name="Sun H."/>
            <person name="Tritt A."/>
            <person name="Yoshinaga Y."/>
            <person name="Zwiers L.-H."/>
            <person name="Turgeon B."/>
            <person name="Goodwin S."/>
            <person name="Spatafora J."/>
            <person name="Crous P."/>
            <person name="Grigoriev I."/>
        </authorList>
    </citation>
    <scope>NUCLEOTIDE SEQUENCE [LARGE SCALE GENOMIC DNA]</scope>
    <source>
        <strain evidence="11">CBS 304.66</strain>
    </source>
</reference>
<dbReference type="InterPro" id="IPR036396">
    <property type="entry name" value="Cyt_P450_sf"/>
</dbReference>
<protein>
    <submittedName>
        <fullName evidence="10">Cytochrome P450</fullName>
    </submittedName>
</protein>
<evidence type="ECO:0000256" key="9">
    <source>
        <dbReference type="RuleBase" id="RU000461"/>
    </source>
</evidence>
<dbReference type="InterPro" id="IPR002401">
    <property type="entry name" value="Cyt_P450_E_grp-I"/>
</dbReference>
<feature type="binding site" description="axial binding residue" evidence="8">
    <location>
        <position position="416"/>
    </location>
    <ligand>
        <name>heme</name>
        <dbReference type="ChEBI" id="CHEBI:30413"/>
    </ligand>
    <ligandPart>
        <name>Fe</name>
        <dbReference type="ChEBI" id="CHEBI:18248"/>
    </ligandPart>
</feature>
<dbReference type="PROSITE" id="PS00086">
    <property type="entry name" value="CYTOCHROME_P450"/>
    <property type="match status" value="1"/>
</dbReference>
<evidence type="ECO:0000256" key="1">
    <source>
        <dbReference type="ARBA" id="ARBA00001971"/>
    </source>
</evidence>
<dbReference type="Pfam" id="PF00067">
    <property type="entry name" value="p450"/>
    <property type="match status" value="1"/>
</dbReference>
<evidence type="ECO:0000256" key="4">
    <source>
        <dbReference type="ARBA" id="ARBA00022723"/>
    </source>
</evidence>
<dbReference type="PANTHER" id="PTHR46300">
    <property type="entry name" value="P450, PUTATIVE (EUROFUNG)-RELATED-RELATED"/>
    <property type="match status" value="1"/>
</dbReference>
<sequence>MASPTVILGVVLLFVLYFLNQKRRQAKLPPGPPRLPIIGNLHQAPADAAWLTFQKWVEQYGPLVSVDFGGTNVIIIGDYDTARDLLDKRANIYSSRPRMVMAQELTCRGMHIMFRPFGEEFLLHQRLEATVLSPRASACYTPVQDLESKVLLKNLLSTNNFPKQYERFTASVVYSLTYGFRIVTGDEWQLQTAHEVLKNLTYAGQVGAWIVDALPFLNYLPGPLTPWKKQADKWHNLETNLHMTNMRDALKKDGWNWSKDFKNAKEAQGLTDIEIAWDLGILCDAGVETTNVTLQIFTLACLAFPEWVPKAQKELDEVVGSERLPDFDDLENLPYLQAVVEENFRWRHIVPAGIPHATSQDDYYKGYWIPKGSTIVPLFSAMRKDQKLFDSPLDFRPERWLGKNQPSNWGYGRRVCPGRFIAMNSVRVVIARLLWAYDIRSKDGKRPLVDESIFTTGFVSAPKPFEAVFQPRSEQHKKVVEHSFDVAEKNVSVLLSEVRKRQVSVGLNPRA</sequence>
<organism evidence="10 11">
    <name type="scientific">Lojkania enalia</name>
    <dbReference type="NCBI Taxonomy" id="147567"/>
    <lineage>
        <taxon>Eukaryota</taxon>
        <taxon>Fungi</taxon>
        <taxon>Dikarya</taxon>
        <taxon>Ascomycota</taxon>
        <taxon>Pezizomycotina</taxon>
        <taxon>Dothideomycetes</taxon>
        <taxon>Pleosporomycetidae</taxon>
        <taxon>Pleosporales</taxon>
        <taxon>Pleosporales incertae sedis</taxon>
        <taxon>Lojkania</taxon>
    </lineage>
</organism>
<dbReference type="PANTHER" id="PTHR46300:SF1">
    <property type="entry name" value="P450, PUTATIVE (EUROFUNG)-RELATED"/>
    <property type="match status" value="1"/>
</dbReference>
<evidence type="ECO:0000256" key="7">
    <source>
        <dbReference type="ARBA" id="ARBA00023033"/>
    </source>
</evidence>
<gene>
    <name evidence="10" type="ORF">CC78DRAFT_536901</name>
</gene>
<evidence type="ECO:0000256" key="8">
    <source>
        <dbReference type="PIRSR" id="PIRSR602401-1"/>
    </source>
</evidence>
<comment type="similarity">
    <text evidence="2 9">Belongs to the cytochrome P450 family.</text>
</comment>
<dbReference type="CDD" id="cd11065">
    <property type="entry name" value="CYP64-like"/>
    <property type="match status" value="1"/>
</dbReference>
<dbReference type="InterPro" id="IPR017972">
    <property type="entry name" value="Cyt_P450_CS"/>
</dbReference>
<evidence type="ECO:0000256" key="6">
    <source>
        <dbReference type="ARBA" id="ARBA00023004"/>
    </source>
</evidence>
<dbReference type="GO" id="GO:0016705">
    <property type="term" value="F:oxidoreductase activity, acting on paired donors, with incorporation or reduction of molecular oxygen"/>
    <property type="evidence" value="ECO:0007669"/>
    <property type="project" value="InterPro"/>
</dbReference>
<comment type="cofactor">
    <cofactor evidence="1 8">
        <name>heme</name>
        <dbReference type="ChEBI" id="CHEBI:30413"/>
    </cofactor>
</comment>
<dbReference type="EMBL" id="ML986702">
    <property type="protein sequence ID" value="KAF2259695.1"/>
    <property type="molecule type" value="Genomic_DNA"/>
</dbReference>
<evidence type="ECO:0000313" key="11">
    <source>
        <dbReference type="Proteomes" id="UP000800093"/>
    </source>
</evidence>
<name>A0A9P4MW18_9PLEO</name>
<dbReference type="AlphaFoldDB" id="A0A9P4MW18"/>
<keyword evidence="6 8" id="KW-0408">Iron</keyword>
<dbReference type="InterPro" id="IPR001128">
    <property type="entry name" value="Cyt_P450"/>
</dbReference>
<dbReference type="PRINTS" id="PR00463">
    <property type="entry name" value="EP450I"/>
</dbReference>
<evidence type="ECO:0000256" key="2">
    <source>
        <dbReference type="ARBA" id="ARBA00010617"/>
    </source>
</evidence>
<dbReference type="OrthoDB" id="1470350at2759"/>
<accession>A0A9P4MW18</accession>
<keyword evidence="5 9" id="KW-0560">Oxidoreductase</keyword>
<keyword evidence="4 8" id="KW-0479">Metal-binding</keyword>
<dbReference type="GO" id="GO:0020037">
    <property type="term" value="F:heme binding"/>
    <property type="evidence" value="ECO:0007669"/>
    <property type="project" value="InterPro"/>
</dbReference>
<keyword evidence="7 9" id="KW-0503">Monooxygenase</keyword>